<organism evidence="5 6">
    <name type="scientific">Agromyces humatus</name>
    <dbReference type="NCBI Taxonomy" id="279573"/>
    <lineage>
        <taxon>Bacteria</taxon>
        <taxon>Bacillati</taxon>
        <taxon>Actinomycetota</taxon>
        <taxon>Actinomycetes</taxon>
        <taxon>Micrococcales</taxon>
        <taxon>Microbacteriaceae</taxon>
        <taxon>Agromyces</taxon>
    </lineage>
</organism>
<evidence type="ECO:0000256" key="2">
    <source>
        <dbReference type="SAM" id="MobiDB-lite"/>
    </source>
</evidence>
<dbReference type="RefSeq" id="WP_232498940.1">
    <property type="nucleotide sequence ID" value="NZ_BAAANH010000003.1"/>
</dbReference>
<dbReference type="SMART" id="SM00240">
    <property type="entry name" value="FHA"/>
    <property type="match status" value="1"/>
</dbReference>
<dbReference type="PANTHER" id="PTHR23308">
    <property type="entry name" value="NUCLEAR INHIBITOR OF PROTEIN PHOSPHATASE-1"/>
    <property type="match status" value="1"/>
</dbReference>
<accession>A0ABP4WQ16</accession>
<feature type="transmembrane region" description="Helical" evidence="3">
    <location>
        <begin position="245"/>
        <end position="265"/>
    </location>
</feature>
<keyword evidence="1" id="KW-0597">Phosphoprotein</keyword>
<feature type="region of interest" description="Disordered" evidence="2">
    <location>
        <begin position="146"/>
        <end position="170"/>
    </location>
</feature>
<evidence type="ECO:0000256" key="3">
    <source>
        <dbReference type="SAM" id="Phobius"/>
    </source>
</evidence>
<feature type="transmembrane region" description="Helical" evidence="3">
    <location>
        <begin position="207"/>
        <end position="225"/>
    </location>
</feature>
<evidence type="ECO:0000259" key="4">
    <source>
        <dbReference type="PROSITE" id="PS50006"/>
    </source>
</evidence>
<dbReference type="CDD" id="cd00060">
    <property type="entry name" value="FHA"/>
    <property type="match status" value="1"/>
</dbReference>
<evidence type="ECO:0000313" key="5">
    <source>
        <dbReference type="EMBL" id="GAA1758007.1"/>
    </source>
</evidence>
<evidence type="ECO:0000313" key="6">
    <source>
        <dbReference type="Proteomes" id="UP001500506"/>
    </source>
</evidence>
<dbReference type="SUPFAM" id="SSF49879">
    <property type="entry name" value="SMAD/FHA domain"/>
    <property type="match status" value="1"/>
</dbReference>
<feature type="domain" description="FHA" evidence="4">
    <location>
        <begin position="31"/>
        <end position="80"/>
    </location>
</feature>
<keyword evidence="3" id="KW-0472">Membrane</keyword>
<keyword evidence="3" id="KW-1133">Transmembrane helix</keyword>
<dbReference type="EMBL" id="BAAANH010000003">
    <property type="protein sequence ID" value="GAA1758007.1"/>
    <property type="molecule type" value="Genomic_DNA"/>
</dbReference>
<dbReference type="Proteomes" id="UP001500506">
    <property type="component" value="Unassembled WGS sequence"/>
</dbReference>
<keyword evidence="6" id="KW-1185">Reference proteome</keyword>
<reference evidence="6" key="1">
    <citation type="journal article" date="2019" name="Int. J. Syst. Evol. Microbiol.">
        <title>The Global Catalogue of Microorganisms (GCM) 10K type strain sequencing project: providing services to taxonomists for standard genome sequencing and annotation.</title>
        <authorList>
            <consortium name="The Broad Institute Genomics Platform"/>
            <consortium name="The Broad Institute Genome Sequencing Center for Infectious Disease"/>
            <person name="Wu L."/>
            <person name="Ma J."/>
        </authorList>
    </citation>
    <scope>NUCLEOTIDE SEQUENCE [LARGE SCALE GENOMIC DNA]</scope>
    <source>
        <strain evidence="6">JCM 14319</strain>
    </source>
</reference>
<protein>
    <submittedName>
        <fullName evidence="5">FHA domain-containing protein</fullName>
    </submittedName>
</protein>
<feature type="compositionally biased region" description="Basic and acidic residues" evidence="2">
    <location>
        <begin position="158"/>
        <end position="170"/>
    </location>
</feature>
<evidence type="ECO:0000256" key="1">
    <source>
        <dbReference type="ARBA" id="ARBA00022553"/>
    </source>
</evidence>
<proteinExistence type="predicted"/>
<dbReference type="InterPro" id="IPR008984">
    <property type="entry name" value="SMAD_FHA_dom_sf"/>
</dbReference>
<dbReference type="InterPro" id="IPR000253">
    <property type="entry name" value="FHA_dom"/>
</dbReference>
<dbReference type="InterPro" id="IPR050923">
    <property type="entry name" value="Cell_Proc_Reg/RNA_Proc"/>
</dbReference>
<dbReference type="PROSITE" id="PS50006">
    <property type="entry name" value="FHA_DOMAIN"/>
    <property type="match status" value="1"/>
</dbReference>
<comment type="caution">
    <text evidence="5">The sequence shown here is derived from an EMBL/GenBank/DDBJ whole genome shotgun (WGS) entry which is preliminary data.</text>
</comment>
<sequence>MSPVPSSIRRGFIVEAGGEVNSIIPIPSAVSTVGRDPGADLCLPYDGVSRQHFRIDGTGPAVFVADAQSTNGTWVNDRREAGWTQLRDGDRVKLGSVQLRYFDVASAMPPGMPPTDGYQVTQPHPGATGDDSDAMGIRIGKNNRVSGNGRQNFVDGDQVGRDKIGGDRIGRDQYNSAVNQTWKQKVKISADYEPTDELFNGEGPGRVIAILGGLIALGGFAWFASHIFGAMTATNTGGFGPPPTIGYAFAMFGIGAVLFAIGTGMSKARRKRNGR</sequence>
<dbReference type="Gene3D" id="2.60.200.20">
    <property type="match status" value="1"/>
</dbReference>
<dbReference type="Pfam" id="PF00498">
    <property type="entry name" value="FHA"/>
    <property type="match status" value="1"/>
</dbReference>
<keyword evidence="3" id="KW-0812">Transmembrane</keyword>
<gene>
    <name evidence="5" type="ORF">GCM10009747_15900</name>
</gene>
<name>A0ABP4WQ16_9MICO</name>